<feature type="modified residue" description="4-aspartylphosphate" evidence="2">
    <location>
        <position position="54"/>
    </location>
</feature>
<keyword evidence="1" id="KW-0238">DNA-binding</keyword>
<feature type="domain" description="HTH luxR-type" evidence="3">
    <location>
        <begin position="147"/>
        <end position="212"/>
    </location>
</feature>
<dbReference type="SUPFAM" id="SSF46894">
    <property type="entry name" value="C-terminal effector domain of the bipartite response regulators"/>
    <property type="match status" value="1"/>
</dbReference>
<evidence type="ECO:0000256" key="1">
    <source>
        <dbReference type="ARBA" id="ARBA00023125"/>
    </source>
</evidence>
<name>A0A0B9A1M5_BRELN</name>
<dbReference type="InterPro" id="IPR036388">
    <property type="entry name" value="WH-like_DNA-bd_sf"/>
</dbReference>
<dbReference type="PANTHER" id="PTHR43214:SF42">
    <property type="entry name" value="TRANSCRIPTIONAL REGULATORY PROTEIN DESR"/>
    <property type="match status" value="1"/>
</dbReference>
<dbReference type="GO" id="GO:0003677">
    <property type="term" value="F:DNA binding"/>
    <property type="evidence" value="ECO:0007669"/>
    <property type="project" value="UniProtKB-KW"/>
</dbReference>
<reference evidence="5 6" key="1">
    <citation type="submission" date="2014-11" db="EMBL/GenBank/DDBJ databases">
        <title>Draft Genome Sequence of Brevibacterium linens AE038-8.</title>
        <authorList>
            <person name="Maizel D."/>
            <person name="Utturkar S.M."/>
            <person name="Brown S.D."/>
            <person name="Ferrero M."/>
            <person name="Rosen B.P."/>
        </authorList>
    </citation>
    <scope>NUCLEOTIDE SEQUENCE [LARGE SCALE GENOMIC DNA]</scope>
    <source>
        <strain evidence="5 6">AE038-8</strain>
    </source>
</reference>
<dbReference type="PROSITE" id="PS50110">
    <property type="entry name" value="RESPONSE_REGULATORY"/>
    <property type="match status" value="1"/>
</dbReference>
<dbReference type="EMBL" id="JTJZ01000019">
    <property type="protein sequence ID" value="KHS52531.1"/>
    <property type="molecule type" value="Genomic_DNA"/>
</dbReference>
<feature type="domain" description="Response regulatory" evidence="4">
    <location>
        <begin position="3"/>
        <end position="132"/>
    </location>
</feature>
<evidence type="ECO:0000259" key="4">
    <source>
        <dbReference type="PROSITE" id="PS50110"/>
    </source>
</evidence>
<dbReference type="InterPro" id="IPR011006">
    <property type="entry name" value="CheY-like_superfamily"/>
</dbReference>
<comment type="caution">
    <text evidence="5">The sequence shown here is derived from an EMBL/GenBank/DDBJ whole genome shotgun (WGS) entry which is preliminary data.</text>
</comment>
<evidence type="ECO:0000256" key="2">
    <source>
        <dbReference type="PROSITE-ProRule" id="PRU00169"/>
    </source>
</evidence>
<proteinExistence type="predicted"/>
<dbReference type="SMART" id="SM00421">
    <property type="entry name" value="HTH_LUXR"/>
    <property type="match status" value="1"/>
</dbReference>
<dbReference type="Gene3D" id="3.40.50.2300">
    <property type="match status" value="1"/>
</dbReference>
<keyword evidence="6" id="KW-1185">Reference proteome</keyword>
<dbReference type="InterPro" id="IPR000792">
    <property type="entry name" value="Tscrpt_reg_LuxR_C"/>
</dbReference>
<dbReference type="GO" id="GO:0006355">
    <property type="term" value="P:regulation of DNA-templated transcription"/>
    <property type="evidence" value="ECO:0007669"/>
    <property type="project" value="InterPro"/>
</dbReference>
<dbReference type="PROSITE" id="PS50043">
    <property type="entry name" value="HTH_LUXR_2"/>
    <property type="match status" value="1"/>
</dbReference>
<dbReference type="AlphaFoldDB" id="A0A0B9A1M5"/>
<dbReference type="Proteomes" id="UP000031488">
    <property type="component" value="Unassembled WGS sequence"/>
</dbReference>
<dbReference type="InterPro" id="IPR016032">
    <property type="entry name" value="Sig_transdc_resp-reg_C-effctor"/>
</dbReference>
<dbReference type="InterPro" id="IPR039420">
    <property type="entry name" value="WalR-like"/>
</dbReference>
<evidence type="ECO:0000313" key="6">
    <source>
        <dbReference type="Proteomes" id="UP000031488"/>
    </source>
</evidence>
<evidence type="ECO:0000313" key="5">
    <source>
        <dbReference type="EMBL" id="KHS52531.1"/>
    </source>
</evidence>
<evidence type="ECO:0000259" key="3">
    <source>
        <dbReference type="PROSITE" id="PS50043"/>
    </source>
</evidence>
<dbReference type="RefSeq" id="WP_039210026.1">
    <property type="nucleotide sequence ID" value="NZ_CP186330.1"/>
</dbReference>
<gene>
    <name evidence="5" type="ORF">AE0388_2181</name>
</gene>
<dbReference type="Pfam" id="PF00072">
    <property type="entry name" value="Response_reg"/>
    <property type="match status" value="1"/>
</dbReference>
<dbReference type="CDD" id="cd06170">
    <property type="entry name" value="LuxR_C_like"/>
    <property type="match status" value="1"/>
</dbReference>
<dbReference type="GO" id="GO:0000160">
    <property type="term" value="P:phosphorelay signal transduction system"/>
    <property type="evidence" value="ECO:0007669"/>
    <property type="project" value="InterPro"/>
</dbReference>
<dbReference type="SMART" id="SM00448">
    <property type="entry name" value="REC"/>
    <property type="match status" value="1"/>
</dbReference>
<dbReference type="Gene3D" id="1.10.10.10">
    <property type="entry name" value="Winged helix-like DNA-binding domain superfamily/Winged helix DNA-binding domain"/>
    <property type="match status" value="1"/>
</dbReference>
<dbReference type="PANTHER" id="PTHR43214">
    <property type="entry name" value="TWO-COMPONENT RESPONSE REGULATOR"/>
    <property type="match status" value="1"/>
</dbReference>
<sequence length="214" mass="22860">MIRIAVVEDQVLMRSALISLLDLEDDITVVGEAGRGDEVAGLIATTQPDVVLLDIELPGKTGLEALEELRLSHDREPAKPTEGTPPETPTIIIVTTFGRAGYLRRAMDAGARGFLVKDDPVETLAEAVRRVARGETVVDPLLAAQALSSGENPLSEREVQVLIASDEGAPIADAAEALHLSPSTVRNYLSSAIGKLGARNRAEALRNARREGWI</sequence>
<accession>A0A0B9A1M5</accession>
<keyword evidence="2" id="KW-0597">Phosphoprotein</keyword>
<dbReference type="InterPro" id="IPR001789">
    <property type="entry name" value="Sig_transdc_resp-reg_receiver"/>
</dbReference>
<dbReference type="PATRIC" id="fig|1703.6.peg.2079"/>
<dbReference type="Pfam" id="PF00196">
    <property type="entry name" value="GerE"/>
    <property type="match status" value="1"/>
</dbReference>
<dbReference type="SUPFAM" id="SSF52172">
    <property type="entry name" value="CheY-like"/>
    <property type="match status" value="1"/>
</dbReference>
<dbReference type="OrthoDB" id="9808843at2"/>
<organism evidence="5 6">
    <name type="scientific">Brevibacterium linens</name>
    <dbReference type="NCBI Taxonomy" id="1703"/>
    <lineage>
        <taxon>Bacteria</taxon>
        <taxon>Bacillati</taxon>
        <taxon>Actinomycetota</taxon>
        <taxon>Actinomycetes</taxon>
        <taxon>Micrococcales</taxon>
        <taxon>Brevibacteriaceae</taxon>
        <taxon>Brevibacterium</taxon>
    </lineage>
</organism>
<protein>
    <submittedName>
        <fullName evidence="5">Two component transcriptional regulator, LuxR family</fullName>
    </submittedName>
</protein>
<dbReference type="PRINTS" id="PR00038">
    <property type="entry name" value="HTHLUXR"/>
</dbReference>